<feature type="compositionally biased region" description="Polar residues" evidence="8">
    <location>
        <begin position="912"/>
        <end position="925"/>
    </location>
</feature>
<dbReference type="NCBIfam" id="TIGR04056">
    <property type="entry name" value="OMP_RagA_SusC"/>
    <property type="match status" value="1"/>
</dbReference>
<evidence type="ECO:0000313" key="12">
    <source>
        <dbReference type="Proteomes" id="UP000583639"/>
    </source>
</evidence>
<feature type="compositionally biased region" description="Basic and acidic residues" evidence="8">
    <location>
        <begin position="926"/>
        <end position="938"/>
    </location>
</feature>
<keyword evidence="5 7" id="KW-0472">Membrane</keyword>
<dbReference type="FunFam" id="2.170.130.10:FF:000008">
    <property type="entry name" value="SusC/RagA family TonB-linked outer membrane protein"/>
    <property type="match status" value="1"/>
</dbReference>
<evidence type="ECO:0000313" key="11">
    <source>
        <dbReference type="EMBL" id="NMW40764.1"/>
    </source>
</evidence>
<keyword evidence="9" id="KW-0732">Signal</keyword>
<comment type="similarity">
    <text evidence="7">Belongs to the TonB-dependent receptor family.</text>
</comment>
<keyword evidence="3 7" id="KW-1134">Transmembrane beta strand</keyword>
<organism evidence="11 12">
    <name type="scientific">Phocaeicola vulgatus</name>
    <name type="common">Bacteroides vulgatus</name>
    <dbReference type="NCBI Taxonomy" id="821"/>
    <lineage>
        <taxon>Bacteria</taxon>
        <taxon>Pseudomonadati</taxon>
        <taxon>Bacteroidota</taxon>
        <taxon>Bacteroidia</taxon>
        <taxon>Bacteroidales</taxon>
        <taxon>Bacteroidaceae</taxon>
        <taxon>Phocaeicola</taxon>
    </lineage>
</organism>
<evidence type="ECO:0000256" key="2">
    <source>
        <dbReference type="ARBA" id="ARBA00022448"/>
    </source>
</evidence>
<dbReference type="Pfam" id="PF07715">
    <property type="entry name" value="Plug"/>
    <property type="match status" value="1"/>
</dbReference>
<evidence type="ECO:0000256" key="7">
    <source>
        <dbReference type="PROSITE-ProRule" id="PRU01360"/>
    </source>
</evidence>
<name>A0A848QX45_PHOVU</name>
<reference evidence="11 12" key="1">
    <citation type="submission" date="2020-04" db="EMBL/GenBank/DDBJ databases">
        <title>A novel gut-associated lysogenic phage, Bacteroides phage BV01, alters the host transcriptome and bile acid metabolism in Bacteroides vulgatus.</title>
        <authorList>
            <person name="Campbell D.E."/>
            <person name="Ly L."/>
            <person name="Ridlon J.M."/>
            <person name="Hsiao A."/>
            <person name="Degnan P.H."/>
        </authorList>
    </citation>
    <scope>NUCLEOTIDE SEQUENCE [LARGE SCALE GENOMIC DNA]</scope>
    <source>
        <strain evidence="11 12">VPI-BV8526</strain>
    </source>
</reference>
<feature type="domain" description="TonB-dependent receptor plug" evidence="10">
    <location>
        <begin position="132"/>
        <end position="238"/>
    </location>
</feature>
<dbReference type="Gene3D" id="2.170.130.10">
    <property type="entry name" value="TonB-dependent receptor, plug domain"/>
    <property type="match status" value="1"/>
</dbReference>
<dbReference type="Gene3D" id="2.40.170.20">
    <property type="entry name" value="TonB-dependent receptor, beta-barrel domain"/>
    <property type="match status" value="1"/>
</dbReference>
<evidence type="ECO:0000256" key="9">
    <source>
        <dbReference type="SAM" id="SignalP"/>
    </source>
</evidence>
<dbReference type="SUPFAM" id="SSF49464">
    <property type="entry name" value="Carboxypeptidase regulatory domain-like"/>
    <property type="match status" value="1"/>
</dbReference>
<dbReference type="InterPro" id="IPR012910">
    <property type="entry name" value="Plug_dom"/>
</dbReference>
<keyword evidence="2 7" id="KW-0813">Transport</keyword>
<keyword evidence="4 7" id="KW-0812">Transmembrane</keyword>
<evidence type="ECO:0000256" key="6">
    <source>
        <dbReference type="ARBA" id="ARBA00023237"/>
    </source>
</evidence>
<feature type="chain" id="PRO_5032775725" evidence="9">
    <location>
        <begin position="23"/>
        <end position="1026"/>
    </location>
</feature>
<dbReference type="InterPro" id="IPR036942">
    <property type="entry name" value="Beta-barrel_TonB_sf"/>
</dbReference>
<dbReference type="SUPFAM" id="SSF56935">
    <property type="entry name" value="Porins"/>
    <property type="match status" value="1"/>
</dbReference>
<dbReference type="AlphaFoldDB" id="A0A848QX45"/>
<proteinExistence type="inferred from homology"/>
<evidence type="ECO:0000256" key="3">
    <source>
        <dbReference type="ARBA" id="ARBA00022452"/>
    </source>
</evidence>
<evidence type="ECO:0000259" key="10">
    <source>
        <dbReference type="Pfam" id="PF07715"/>
    </source>
</evidence>
<dbReference type="InterPro" id="IPR023997">
    <property type="entry name" value="TonB-dep_OMP_SusC/RagA_CS"/>
</dbReference>
<evidence type="ECO:0000256" key="5">
    <source>
        <dbReference type="ARBA" id="ARBA00023136"/>
    </source>
</evidence>
<protein>
    <submittedName>
        <fullName evidence="11">TonB-dependent receptor</fullName>
    </submittedName>
</protein>
<comment type="subcellular location">
    <subcellularLocation>
        <location evidence="1 7">Cell outer membrane</location>
        <topology evidence="1 7">Multi-pass membrane protein</topology>
    </subcellularLocation>
</comment>
<dbReference type="InterPro" id="IPR008969">
    <property type="entry name" value="CarboxyPept-like_regulatory"/>
</dbReference>
<evidence type="ECO:0000256" key="1">
    <source>
        <dbReference type="ARBA" id="ARBA00004571"/>
    </source>
</evidence>
<evidence type="ECO:0000256" key="4">
    <source>
        <dbReference type="ARBA" id="ARBA00022692"/>
    </source>
</evidence>
<gene>
    <name evidence="11" type="ORF">HKQ55_11590</name>
</gene>
<dbReference type="FunFam" id="2.60.40.1120:FF:000003">
    <property type="entry name" value="Outer membrane protein Omp121"/>
    <property type="match status" value="1"/>
</dbReference>
<dbReference type="Pfam" id="PF13715">
    <property type="entry name" value="CarbopepD_reg_2"/>
    <property type="match status" value="1"/>
</dbReference>
<dbReference type="EMBL" id="JABDSI010000117">
    <property type="protein sequence ID" value="NMW40764.1"/>
    <property type="molecule type" value="Genomic_DNA"/>
</dbReference>
<dbReference type="PROSITE" id="PS52016">
    <property type="entry name" value="TONB_DEPENDENT_REC_3"/>
    <property type="match status" value="1"/>
</dbReference>
<dbReference type="InterPro" id="IPR039426">
    <property type="entry name" value="TonB-dep_rcpt-like"/>
</dbReference>
<dbReference type="InterPro" id="IPR037066">
    <property type="entry name" value="Plug_dom_sf"/>
</dbReference>
<dbReference type="Proteomes" id="UP000583639">
    <property type="component" value="Unassembled WGS sequence"/>
</dbReference>
<sequence length="1026" mass="114600">MNNKDKFLMFLSLICLPFGELAAEQIGNMEVFPINQEIQQNVKITGRVIDAGGEAIIGASIVEKGTTNGTITDFDGNFTLNVRTNAKLVVSYVGYVTQEVMVTPNKELNIVLKEDAETLDEVVVVGYGSVKKSDLTGAVASVSTKDLIRSGNTDAVGALQGAMSGVQISRSSSKPGSEYNILIRGLNTISGSTSPLVVIDGVQGASLSNVNPDDIERIDILKDASSTAIYGSRASNGVVLVTTKRGKKGTAKINYSGYVGFRKYTNLPDMMSGDEYVQLARESVRASNNNVYKSDSEIFTSSELKAIENNNYFDWLDAVTHTALMTNHTVSAAGGNEVTTYAISAGYYYEDGMVDPEEYSRYNLRAAVDIQPKDYLKFGINLYGAHTVRNTGTGILTTAMRMRPTYHPTNLVTGEEETKYSNGRYNPLLTQKNATNKNKNYNMMGNLYLEILPVKNLSLKTTFSPNIRFYDVGQYLGSYTENRGGNLANSNYAKNSYTNWMWDNQISYRFEKKEHRFDVMGVFSMVQNQDELLKGIGNELSYNSLWYNLQGGTTNNSTSGYTKTSLMSYLARANYSFRDNYFVTASIRFDGSSKLAKGNRWGAFPSAALAWRLSGEEFLKNVEWLDNLKVRLSYGQTGNDNVKAYQTEGATSAVNYYIFGTTDAQGYVPGNMRNPNLGWERTTEYNVGLDFGFLGNRISGSVEYYNRLTKDLIMNKTIPVTTGYTSVTANVGSVRNTGIEFLINSENIRTKDFTWHTQFNFAYNKNKIVDLAYKEDLSPRGLSLQGMVGDYNNLWIIGQPIDINFSMMTQGVYQLDEEAEAAKYGARPGHYKPLDLNKDGEITDADRVINGKHTPDFTGGMTNTFTYKDFDLSFQLSFQTGAKVYNQYLVSFALEYNTQNFNNLRREYWTPENPTNDFHQPSSSDPYDRDKGRSDTWNRDESKACASHRLGSTDYLKINYLSLGYTFNGKCIKKMNLGNLRIYGTVQNPFIWTRDKYAFNPEQMNVAIGNTDFMTCNAIFGVNVGF</sequence>
<comment type="caution">
    <text evidence="11">The sequence shown here is derived from an EMBL/GenBank/DDBJ whole genome shotgun (WGS) entry which is preliminary data.</text>
</comment>
<dbReference type="Gene3D" id="2.60.40.1120">
    <property type="entry name" value="Carboxypeptidase-like, regulatory domain"/>
    <property type="match status" value="1"/>
</dbReference>
<evidence type="ECO:0000256" key="8">
    <source>
        <dbReference type="SAM" id="MobiDB-lite"/>
    </source>
</evidence>
<dbReference type="InterPro" id="IPR023996">
    <property type="entry name" value="TonB-dep_OMP_SusC/RagA"/>
</dbReference>
<keyword evidence="11" id="KW-0675">Receptor</keyword>
<feature type="region of interest" description="Disordered" evidence="8">
    <location>
        <begin position="912"/>
        <end position="938"/>
    </location>
</feature>
<dbReference type="GO" id="GO:0009279">
    <property type="term" value="C:cell outer membrane"/>
    <property type="evidence" value="ECO:0007669"/>
    <property type="project" value="UniProtKB-SubCell"/>
</dbReference>
<dbReference type="RefSeq" id="WP_007839532.1">
    <property type="nucleotide sequence ID" value="NZ_JABDSI010000117.1"/>
</dbReference>
<keyword evidence="6 7" id="KW-0998">Cell outer membrane</keyword>
<feature type="signal peptide" evidence="9">
    <location>
        <begin position="1"/>
        <end position="22"/>
    </location>
</feature>
<dbReference type="NCBIfam" id="TIGR04057">
    <property type="entry name" value="SusC_RagA_signa"/>
    <property type="match status" value="1"/>
</dbReference>
<accession>A0A848QX45</accession>